<keyword evidence="3" id="KW-0963">Cytoplasm</keyword>
<dbReference type="InterPro" id="IPR007793">
    <property type="entry name" value="DivIVA_fam"/>
</dbReference>
<proteinExistence type="predicted"/>
<evidence type="ECO:0000256" key="2">
    <source>
        <dbReference type="ARBA" id="ARBA00018787"/>
    </source>
</evidence>
<sequence length="97" mass="11490">MAQVSRGGRIYRSGGPTRLTPYEIRTREFTARRRGVDPDQVREFQHQVADELADLHQAVRLLGTENDRLKRVLRDWQIMHARQCEDQPDDRPNRGHW</sequence>
<keyword evidence="9" id="KW-1185">Reference proteome</keyword>
<evidence type="ECO:0000313" key="8">
    <source>
        <dbReference type="EMBL" id="MFC4109317.1"/>
    </source>
</evidence>
<keyword evidence="5" id="KW-0175">Coiled coil</keyword>
<dbReference type="InterPro" id="IPR019933">
    <property type="entry name" value="DivIVA_domain"/>
</dbReference>
<comment type="subcellular location">
    <subcellularLocation>
        <location evidence="1">Cytoplasm</location>
    </subcellularLocation>
</comment>
<dbReference type="Gene3D" id="6.10.250.660">
    <property type="match status" value="1"/>
</dbReference>
<evidence type="ECO:0000256" key="3">
    <source>
        <dbReference type="ARBA" id="ARBA00022490"/>
    </source>
</evidence>
<name>A0ABV8KT86_9ACTN</name>
<evidence type="ECO:0000256" key="7">
    <source>
        <dbReference type="ARBA" id="ARBA00031737"/>
    </source>
</evidence>
<dbReference type="Proteomes" id="UP001595868">
    <property type="component" value="Unassembled WGS sequence"/>
</dbReference>
<keyword evidence="4" id="KW-0132">Cell division</keyword>
<organism evidence="8 9">
    <name type="scientific">Micromonospora zhanjiangensis</name>
    <dbReference type="NCBI Taxonomy" id="1522057"/>
    <lineage>
        <taxon>Bacteria</taxon>
        <taxon>Bacillati</taxon>
        <taxon>Actinomycetota</taxon>
        <taxon>Actinomycetes</taxon>
        <taxon>Micromonosporales</taxon>
        <taxon>Micromonosporaceae</taxon>
        <taxon>Micromonospora</taxon>
    </lineage>
</organism>
<evidence type="ECO:0000313" key="9">
    <source>
        <dbReference type="Proteomes" id="UP001595868"/>
    </source>
</evidence>
<evidence type="ECO:0000256" key="1">
    <source>
        <dbReference type="ARBA" id="ARBA00004496"/>
    </source>
</evidence>
<gene>
    <name evidence="8" type="ORF">ACFOX0_25725</name>
</gene>
<dbReference type="Pfam" id="PF05103">
    <property type="entry name" value="DivIVA"/>
    <property type="match status" value="1"/>
</dbReference>
<dbReference type="EMBL" id="JBHSBN010000023">
    <property type="protein sequence ID" value="MFC4109317.1"/>
    <property type="molecule type" value="Genomic_DNA"/>
</dbReference>
<protein>
    <recommendedName>
        <fullName evidence="2">Cell wall synthesis protein Wag31</fullName>
    </recommendedName>
    <alternativeName>
        <fullName evidence="7">Antigen 84</fullName>
    </alternativeName>
</protein>
<evidence type="ECO:0000256" key="5">
    <source>
        <dbReference type="ARBA" id="ARBA00023054"/>
    </source>
</evidence>
<dbReference type="RefSeq" id="WP_377550554.1">
    <property type="nucleotide sequence ID" value="NZ_JBHSBN010000023.1"/>
</dbReference>
<keyword evidence="6" id="KW-0131">Cell cycle</keyword>
<evidence type="ECO:0000256" key="6">
    <source>
        <dbReference type="ARBA" id="ARBA00023306"/>
    </source>
</evidence>
<evidence type="ECO:0000256" key="4">
    <source>
        <dbReference type="ARBA" id="ARBA00022618"/>
    </source>
</evidence>
<accession>A0ABV8KT86</accession>
<dbReference type="NCBIfam" id="TIGR03544">
    <property type="entry name" value="DivI1A_domain"/>
    <property type="match status" value="1"/>
</dbReference>
<comment type="caution">
    <text evidence="8">The sequence shown here is derived from an EMBL/GenBank/DDBJ whole genome shotgun (WGS) entry which is preliminary data.</text>
</comment>
<reference evidence="9" key="1">
    <citation type="journal article" date="2019" name="Int. J. Syst. Evol. Microbiol.">
        <title>The Global Catalogue of Microorganisms (GCM) 10K type strain sequencing project: providing services to taxonomists for standard genome sequencing and annotation.</title>
        <authorList>
            <consortium name="The Broad Institute Genomics Platform"/>
            <consortium name="The Broad Institute Genome Sequencing Center for Infectious Disease"/>
            <person name="Wu L."/>
            <person name="Ma J."/>
        </authorList>
    </citation>
    <scope>NUCLEOTIDE SEQUENCE [LARGE SCALE GENOMIC DNA]</scope>
    <source>
        <strain evidence="9">2902at01</strain>
    </source>
</reference>